<accession>A0A7L5BYW5</accession>
<protein>
    <submittedName>
        <fullName evidence="2">DUF4255 domain-containing protein</fullName>
    </submittedName>
</protein>
<evidence type="ECO:0000313" key="2">
    <source>
        <dbReference type="EMBL" id="QIE56028.1"/>
    </source>
</evidence>
<dbReference type="RefSeq" id="WP_165098708.1">
    <property type="nucleotide sequence ID" value="NZ_CP049056.1"/>
</dbReference>
<dbReference type="KEGG" id="hdh:G5B40_11540"/>
<reference evidence="2 3" key="1">
    <citation type="submission" date="2020-02" db="EMBL/GenBank/DDBJ databases">
        <title>complete genome sequence of Rhodobacteraceae bacterium.</title>
        <authorList>
            <person name="Park J."/>
            <person name="Kim Y.-S."/>
            <person name="Kim K.-H."/>
        </authorList>
    </citation>
    <scope>NUCLEOTIDE SEQUENCE [LARGE SCALE GENOMIC DNA]</scope>
    <source>
        <strain evidence="2 3">RR4-56</strain>
    </source>
</reference>
<dbReference type="InterPro" id="IPR025351">
    <property type="entry name" value="Pvc16_N"/>
</dbReference>
<evidence type="ECO:0000313" key="3">
    <source>
        <dbReference type="Proteomes" id="UP000503336"/>
    </source>
</evidence>
<dbReference type="EMBL" id="CP049056">
    <property type="protein sequence ID" value="QIE56028.1"/>
    <property type="molecule type" value="Genomic_DNA"/>
</dbReference>
<dbReference type="Pfam" id="PF14065">
    <property type="entry name" value="Pvc16_N"/>
    <property type="match status" value="1"/>
</dbReference>
<dbReference type="Proteomes" id="UP000503336">
    <property type="component" value="Chromosome"/>
</dbReference>
<name>A0A7L5BYW5_9RHOB</name>
<gene>
    <name evidence="2" type="ORF">G5B40_11540</name>
</gene>
<proteinExistence type="predicted"/>
<organism evidence="2 3">
    <name type="scientific">Pikeienuella piscinae</name>
    <dbReference type="NCBI Taxonomy" id="2748098"/>
    <lineage>
        <taxon>Bacteria</taxon>
        <taxon>Pseudomonadati</taxon>
        <taxon>Pseudomonadota</taxon>
        <taxon>Alphaproteobacteria</taxon>
        <taxon>Rhodobacterales</taxon>
        <taxon>Paracoccaceae</taxon>
        <taxon>Pikeienuella</taxon>
    </lineage>
</organism>
<feature type="domain" description="Pvc16 N-terminal" evidence="1">
    <location>
        <begin position="7"/>
        <end position="176"/>
    </location>
</feature>
<evidence type="ECO:0000259" key="1">
    <source>
        <dbReference type="Pfam" id="PF14065"/>
    </source>
</evidence>
<dbReference type="AlphaFoldDB" id="A0A7L5BYW5"/>
<sequence length="185" mass="20854">MINDALEYVRRELRDHLGVTDGEVAIESARVLVENDGPDGVLITLVNIEEESALRNTPHVARVGGQPVEREPSVYMNLYLQFSFDFQDYGASLLNLSNTIALFQHRRYFSPEDASAGNPFPAGLRRLIFEHHNMSFEALNNLWSVMGGALYPSVIYKMRMVEVRHIQPDVPADPITAIAVDTVRR</sequence>
<keyword evidence="3" id="KW-1185">Reference proteome</keyword>